<dbReference type="KEGG" id="mod:AS202_01870"/>
<dbReference type="Pfam" id="PF14391">
    <property type="entry name" value="DUF4421"/>
    <property type="match status" value="1"/>
</dbReference>
<gene>
    <name evidence="1" type="ORF">AS202_01870</name>
</gene>
<dbReference type="RefSeq" id="WP_006260312.1">
    <property type="nucleotide sequence ID" value="NZ_BCMQ01000007.1"/>
</dbReference>
<reference evidence="1 2" key="1">
    <citation type="journal article" date="2016" name="J. Zhejiang Univ. Sci. B">
        <title>Antibiotic resistance mechanisms of Myroides sp.</title>
        <authorList>
            <person name="Hu S."/>
            <person name="Yuan S."/>
            <person name="Qu H."/>
            <person name="Jiang T."/>
            <person name="Zhou Y."/>
            <person name="Wang M."/>
            <person name="Ming D."/>
        </authorList>
    </citation>
    <scope>NUCLEOTIDE SEQUENCE [LARGE SCALE GENOMIC DNA]</scope>
    <source>
        <strain evidence="1 2">PR63039</strain>
    </source>
</reference>
<evidence type="ECO:0000313" key="2">
    <source>
        <dbReference type="Proteomes" id="UP000069030"/>
    </source>
</evidence>
<dbReference type="Proteomes" id="UP000069030">
    <property type="component" value="Chromosome"/>
</dbReference>
<proteinExistence type="predicted"/>
<dbReference type="EMBL" id="CP013690">
    <property type="protein sequence ID" value="ALU24994.1"/>
    <property type="molecule type" value="Genomic_DNA"/>
</dbReference>
<name>A0A0U2WG64_9FLAO</name>
<protein>
    <submittedName>
        <fullName evidence="1">Uncharacterized protein</fullName>
    </submittedName>
</protein>
<sequence>MRYLIVLVFFSLSMSVVAQVDSTYVRDHIKSYGVKFAFGKDVLALDYTLEDKKSTQTFESNKPVSIGVGFLWGSSSFSFSHGFSFMREKEKGKTKATDFQYHHYGDKFLIDLYYKRNKGFYRYTGDHKDDTPTEDDIFPDFKIHMYGALFQYVWNNEKYSLGAAYDFNKVQVKSAGSLLLGGGVFYSSLRNIPVFSEELQDYDKRTYHFGPNIGYGYNWVPYKKVLVAGAFTFGVNGAIEENLLTNKRIFTVNPSVVGRFSLGYIGEEWIISASAIANGLFLNMKKDYQTGLLTSTFNLTVIKRFDLKREISFLKKDYNWKEAIFGSKSNDVNNTINEE</sequence>
<evidence type="ECO:0000313" key="1">
    <source>
        <dbReference type="EMBL" id="ALU24994.1"/>
    </source>
</evidence>
<dbReference type="AlphaFoldDB" id="A0A0U2WG64"/>
<dbReference type="InterPro" id="IPR025535">
    <property type="entry name" value="DUF4421"/>
</dbReference>
<accession>A0A0U2WG64</accession>
<organism evidence="1 2">
    <name type="scientific">Myroides odoratimimus</name>
    <dbReference type="NCBI Taxonomy" id="76832"/>
    <lineage>
        <taxon>Bacteria</taxon>
        <taxon>Pseudomonadati</taxon>
        <taxon>Bacteroidota</taxon>
        <taxon>Flavobacteriia</taxon>
        <taxon>Flavobacteriales</taxon>
        <taxon>Flavobacteriaceae</taxon>
        <taxon>Myroides</taxon>
    </lineage>
</organism>
<dbReference type="eggNOG" id="COG5571">
    <property type="taxonomic scope" value="Bacteria"/>
</dbReference>